<dbReference type="EMBL" id="KV440993">
    <property type="protein sequence ID" value="OAD68904.1"/>
    <property type="molecule type" value="Genomic_DNA"/>
</dbReference>
<dbReference type="PANTHER" id="PTHR31581:SF1">
    <property type="entry name" value="KICSTOR SUBUNIT 2"/>
    <property type="match status" value="1"/>
</dbReference>
<dbReference type="VEuPathDB" id="FungiDB:PHYBLDRAFT_67009"/>
<dbReference type="SUPFAM" id="SSF158548">
    <property type="entry name" value="FLJ32549 domain-like"/>
    <property type="match status" value="1"/>
</dbReference>
<sequence>MDLCISNLKALGAFDYGAANKLVTRPIRIYPPLNTIFFKLITCETLYTQLSYMKPKWFTRKDTLLNSQYAHLADEITREISLIDSNPSITQERASVTLLLQSLSEFCRCRQLLISIYHSMATQTTPSGTEAMIQELLLLSNLCTESSLPDHLYILGLGVEKEINILLSLLRARTAIVNYAFQDACISLFVCKQDLSDWKSTCEEQDFLEKSPMHCEQSRDAASTWRLSIFGNTSEKQGKQKQGHVWPQTLRWQARYLDNLAAKMTLYFSTILISKESILTEDDPEKALWKGLQVDYHDHILVIPPVPPRICTFRRRFNAFSISLVYEVTSTPFHPQGYVCAGTPYEPPQGIHSFPFIYCHPKQAPKDHLPNIISIIQGCRHKLGDPKGSPVYFFDNRISSTYYFMRVDEHVVLVIIYLDKHLHREPTTSDFMTSLVTSLRGSSVIGELVRME</sequence>
<dbReference type="SUPFAM" id="SSF160651">
    <property type="entry name" value="FLJ32549 C-terminal domain-like"/>
    <property type="match status" value="1"/>
</dbReference>
<accession>A0A162NEU4</accession>
<dbReference type="InterPro" id="IPR038060">
    <property type="entry name" value="C12orf66-like_central_sf"/>
</dbReference>
<evidence type="ECO:0000313" key="2">
    <source>
        <dbReference type="Proteomes" id="UP000077315"/>
    </source>
</evidence>
<dbReference type="PANTHER" id="PTHR31581">
    <property type="entry name" value="KICSTOR COMPLEX PROTEIN C12ORF66"/>
    <property type="match status" value="1"/>
</dbReference>
<dbReference type="InParanoid" id="A0A162NEU4"/>
<gene>
    <name evidence="1" type="ORF">PHYBLDRAFT_67009</name>
</gene>
<dbReference type="GO" id="GO:0042149">
    <property type="term" value="P:cellular response to glucose starvation"/>
    <property type="evidence" value="ECO:0007669"/>
    <property type="project" value="TreeGrafter"/>
</dbReference>
<dbReference type="GO" id="GO:0034198">
    <property type="term" value="P:cellular response to amino acid starvation"/>
    <property type="evidence" value="ECO:0007669"/>
    <property type="project" value="TreeGrafter"/>
</dbReference>
<organism evidence="1 2">
    <name type="scientific">Phycomyces blakesleeanus (strain ATCC 8743b / DSM 1359 / FGSC 10004 / NBRC 33097 / NRRL 1555)</name>
    <dbReference type="NCBI Taxonomy" id="763407"/>
    <lineage>
        <taxon>Eukaryota</taxon>
        <taxon>Fungi</taxon>
        <taxon>Fungi incertae sedis</taxon>
        <taxon>Mucoromycota</taxon>
        <taxon>Mucoromycotina</taxon>
        <taxon>Mucoromycetes</taxon>
        <taxon>Mucorales</taxon>
        <taxon>Phycomycetaceae</taxon>
        <taxon>Phycomyces</taxon>
    </lineage>
</organism>
<dbReference type="GO" id="GO:1904262">
    <property type="term" value="P:negative regulation of TORC1 signaling"/>
    <property type="evidence" value="ECO:0007669"/>
    <property type="project" value="TreeGrafter"/>
</dbReference>
<dbReference type="OrthoDB" id="18134at2759"/>
<dbReference type="Gene3D" id="3.30.450.240">
    <property type="match status" value="1"/>
</dbReference>
<dbReference type="Proteomes" id="UP000077315">
    <property type="component" value="Unassembled WGS sequence"/>
</dbReference>
<dbReference type="RefSeq" id="XP_018286944.1">
    <property type="nucleotide sequence ID" value="XM_018441722.1"/>
</dbReference>
<reference evidence="2" key="1">
    <citation type="submission" date="2015-06" db="EMBL/GenBank/DDBJ databases">
        <title>Expansion of signal transduction pathways in fungi by whole-genome duplication.</title>
        <authorList>
            <consortium name="DOE Joint Genome Institute"/>
            <person name="Corrochano L.M."/>
            <person name="Kuo A."/>
            <person name="Marcet-Houben M."/>
            <person name="Polaino S."/>
            <person name="Salamov A."/>
            <person name="Villalobos J.M."/>
            <person name="Alvarez M.I."/>
            <person name="Avalos J."/>
            <person name="Benito E.P."/>
            <person name="Benoit I."/>
            <person name="Burger G."/>
            <person name="Camino L.P."/>
            <person name="Canovas D."/>
            <person name="Cerda-Olmedo E."/>
            <person name="Cheng J.-F."/>
            <person name="Dominguez A."/>
            <person name="Elias M."/>
            <person name="Eslava A.P."/>
            <person name="Glaser F."/>
            <person name="Grimwood J."/>
            <person name="Gutierrez G."/>
            <person name="Heitman J."/>
            <person name="Henrissat B."/>
            <person name="Iturriaga E.A."/>
            <person name="Lang B.F."/>
            <person name="Lavin J.L."/>
            <person name="Lee S."/>
            <person name="Li W."/>
            <person name="Lindquist E."/>
            <person name="Lopez-Garcia S."/>
            <person name="Luque E.M."/>
            <person name="Marcos A.T."/>
            <person name="Martin J."/>
            <person name="McCluskey K."/>
            <person name="Medina H.R."/>
            <person name="Miralles-Duran A."/>
            <person name="Miyazaki A."/>
            <person name="Munoz-Torres E."/>
            <person name="Oguiza J.A."/>
            <person name="Ohm R."/>
            <person name="Olmedo M."/>
            <person name="Orejas M."/>
            <person name="Ortiz-Castellanos L."/>
            <person name="Pisabarro A.G."/>
            <person name="Rodriguez-Romero J."/>
            <person name="Ruiz-Herrera J."/>
            <person name="Ruiz-Vazquez R."/>
            <person name="Sanz C."/>
            <person name="Schackwitz W."/>
            <person name="Schmutz J."/>
            <person name="Shahriari M."/>
            <person name="Shelest E."/>
            <person name="Silva-Franco F."/>
            <person name="Soanes D."/>
            <person name="Syed K."/>
            <person name="Tagua V.G."/>
            <person name="Talbot N.J."/>
            <person name="Thon M."/>
            <person name="De vries R.P."/>
            <person name="Wiebenga A."/>
            <person name="Yadav J.S."/>
            <person name="Braun E.L."/>
            <person name="Baker S."/>
            <person name="Garre V."/>
            <person name="Horwitz B."/>
            <person name="Torres-Martinez S."/>
            <person name="Idnurm A."/>
            <person name="Herrera-Estrella A."/>
            <person name="Gabaldon T."/>
            <person name="Grigoriev I.V."/>
        </authorList>
    </citation>
    <scope>NUCLEOTIDE SEQUENCE [LARGE SCALE GENOMIC DNA]</scope>
    <source>
        <strain evidence="2">NRRL 1555(-)</strain>
    </source>
</reference>
<proteinExistence type="predicted"/>
<dbReference type="STRING" id="763407.A0A162NEU4"/>
<dbReference type="AlphaFoldDB" id="A0A162NEU4"/>
<evidence type="ECO:0000313" key="1">
    <source>
        <dbReference type="EMBL" id="OAD68904.1"/>
    </source>
</evidence>
<keyword evidence="2" id="KW-1185">Reference proteome</keyword>
<dbReference type="Pfam" id="PF09404">
    <property type="entry name" value="C12orf66_like"/>
    <property type="match status" value="1"/>
</dbReference>
<dbReference type="GeneID" id="29002628"/>
<protein>
    <submittedName>
        <fullName evidence="1">Uncharacterized protein</fullName>
    </submittedName>
</protein>
<dbReference type="GO" id="GO:0061462">
    <property type="term" value="P:protein localization to lysosome"/>
    <property type="evidence" value="ECO:0007669"/>
    <property type="project" value="TreeGrafter"/>
</dbReference>
<dbReference type="InterPro" id="IPR018544">
    <property type="entry name" value="KICS_2"/>
</dbReference>
<name>A0A162NEU4_PHYB8</name>
<dbReference type="Gene3D" id="1.10.3450.30">
    <property type="match status" value="1"/>
</dbReference>